<protein>
    <recommendedName>
        <fullName evidence="3">histidine kinase</fullName>
        <ecNumber evidence="3">2.7.13.3</ecNumber>
    </recommendedName>
</protein>
<evidence type="ECO:0000256" key="6">
    <source>
        <dbReference type="ARBA" id="ARBA00022777"/>
    </source>
</evidence>
<keyword evidence="9" id="KW-0175">Coiled coil</keyword>
<dbReference type="SUPFAM" id="SSF47384">
    <property type="entry name" value="Homodimeric domain of signal transducing histidine kinase"/>
    <property type="match status" value="1"/>
</dbReference>
<dbReference type="Pfam" id="PF00072">
    <property type="entry name" value="Response_reg"/>
    <property type="match status" value="1"/>
</dbReference>
<dbReference type="Gene3D" id="1.10.287.130">
    <property type="match status" value="1"/>
</dbReference>
<evidence type="ECO:0000256" key="7">
    <source>
        <dbReference type="ARBA" id="ARBA00023012"/>
    </source>
</evidence>
<dbReference type="PANTHER" id="PTHR43047:SF72">
    <property type="entry name" value="OSMOSENSING HISTIDINE PROTEIN KINASE SLN1"/>
    <property type="match status" value="1"/>
</dbReference>
<evidence type="ECO:0000313" key="14">
    <source>
        <dbReference type="Proteomes" id="UP001164963"/>
    </source>
</evidence>
<evidence type="ECO:0000256" key="3">
    <source>
        <dbReference type="ARBA" id="ARBA00012438"/>
    </source>
</evidence>
<dbReference type="Pfam" id="PF00512">
    <property type="entry name" value="HisKA"/>
    <property type="match status" value="1"/>
</dbReference>
<feature type="region of interest" description="Disordered" evidence="10">
    <location>
        <begin position="447"/>
        <end position="468"/>
    </location>
</feature>
<sequence length="604" mass="64152">MNSFAALGADPLVSFPLTTEQDVFLLRRSGKSAAEALGVEKQDQIRLATALSELGRDLLGSDGLTVAFGVARRPLPLLLVGIDWTEDRDLGGEAVQAASRLVAVHYTPSEHAVTVEQPLTSDGRTAEAIQQVREAVLAHTEAGAPDDPRAQTSDLIAALVESRAQREELRRLNDELEETNRGVVALYSELSEELEETNRGVVALYAELEEKSRLLREASEAKTRFWANVSHELRTPVNSVVGLARLLLEFDGDGLDEEQRRQIGLISASGATLLALVDELLDVAKAESGRLEPHWAPVDLRAALGQLRGTLRGYESPGAAELIVAESGLSIVSDEVMLIRVLRNLLSNALKFTPSGTVRLDVAADRADGRDQVVFTVSDTGIGIPEEEQQQIFEEFYQVRGLHQRGRSGTGLGLPYARRLVELLGGGLELTSQPGSGTVVTVTLPADGRPAAQPAQPTSSAAESAPDDPAAPVVAVLVTVDDDDAFRASIRPLLDRLAGRVVEVAEGGRASDAVRRERPDAVLLDLHLPDLDGYAVLAELAADPALTAVPVVVLTSTPPGALDRDRLSHARAVLDKAALNLPELAAALTGAGAAGPANREEGPA</sequence>
<dbReference type="EMBL" id="CP098740">
    <property type="protein sequence ID" value="UZK56282.1"/>
    <property type="molecule type" value="Genomic_DNA"/>
</dbReference>
<dbReference type="SUPFAM" id="SSF52172">
    <property type="entry name" value="CheY-like"/>
    <property type="match status" value="1"/>
</dbReference>
<dbReference type="InterPro" id="IPR004358">
    <property type="entry name" value="Sig_transdc_His_kin-like_C"/>
</dbReference>
<feature type="domain" description="Response regulatory" evidence="12">
    <location>
        <begin position="476"/>
        <end position="591"/>
    </location>
</feature>
<evidence type="ECO:0000256" key="5">
    <source>
        <dbReference type="ARBA" id="ARBA00022679"/>
    </source>
</evidence>
<dbReference type="SMART" id="SM00448">
    <property type="entry name" value="REC"/>
    <property type="match status" value="1"/>
</dbReference>
<dbReference type="PROSITE" id="PS50110">
    <property type="entry name" value="RESPONSE_REGULATORY"/>
    <property type="match status" value="1"/>
</dbReference>
<dbReference type="SMART" id="SM00387">
    <property type="entry name" value="HATPase_c"/>
    <property type="match status" value="1"/>
</dbReference>
<organism evidence="13 14">
    <name type="scientific">Streptomyces drozdowiczii</name>
    <dbReference type="NCBI Taxonomy" id="202862"/>
    <lineage>
        <taxon>Bacteria</taxon>
        <taxon>Bacillati</taxon>
        <taxon>Actinomycetota</taxon>
        <taxon>Actinomycetes</taxon>
        <taxon>Kitasatosporales</taxon>
        <taxon>Streptomycetaceae</taxon>
        <taxon>Streptomyces</taxon>
    </lineage>
</organism>
<feature type="modified residue" description="4-aspartylphosphate" evidence="8">
    <location>
        <position position="525"/>
    </location>
</feature>
<dbReference type="Proteomes" id="UP001164963">
    <property type="component" value="Chromosome"/>
</dbReference>
<keyword evidence="5" id="KW-0808">Transferase</keyword>
<evidence type="ECO:0000256" key="4">
    <source>
        <dbReference type="ARBA" id="ARBA00022553"/>
    </source>
</evidence>
<feature type="domain" description="Histidine kinase" evidence="11">
    <location>
        <begin position="228"/>
        <end position="448"/>
    </location>
</feature>
<dbReference type="Gene3D" id="3.30.565.10">
    <property type="entry name" value="Histidine kinase-like ATPase, C-terminal domain"/>
    <property type="match status" value="1"/>
</dbReference>
<dbReference type="InterPro" id="IPR011006">
    <property type="entry name" value="CheY-like_superfamily"/>
</dbReference>
<dbReference type="InterPro" id="IPR003594">
    <property type="entry name" value="HATPase_dom"/>
</dbReference>
<gene>
    <name evidence="13" type="ORF">NEH16_21240</name>
</gene>
<evidence type="ECO:0000256" key="2">
    <source>
        <dbReference type="ARBA" id="ARBA00004236"/>
    </source>
</evidence>
<evidence type="ECO:0000313" key="13">
    <source>
        <dbReference type="EMBL" id="UZK56282.1"/>
    </source>
</evidence>
<dbReference type="PROSITE" id="PS50109">
    <property type="entry name" value="HIS_KIN"/>
    <property type="match status" value="1"/>
</dbReference>
<evidence type="ECO:0000256" key="1">
    <source>
        <dbReference type="ARBA" id="ARBA00000085"/>
    </source>
</evidence>
<feature type="coiled-coil region" evidence="9">
    <location>
        <begin position="155"/>
        <end position="211"/>
    </location>
</feature>
<comment type="subcellular location">
    <subcellularLocation>
        <location evidence="2">Cell membrane</location>
    </subcellularLocation>
</comment>
<keyword evidence="4 8" id="KW-0597">Phosphoprotein</keyword>
<dbReference type="PRINTS" id="PR00344">
    <property type="entry name" value="BCTRLSENSOR"/>
</dbReference>
<dbReference type="CDD" id="cd00082">
    <property type="entry name" value="HisKA"/>
    <property type="match status" value="1"/>
</dbReference>
<dbReference type="RefSeq" id="WP_265544371.1">
    <property type="nucleotide sequence ID" value="NZ_CP098740.1"/>
</dbReference>
<keyword evidence="7" id="KW-0902">Two-component regulatory system</keyword>
<dbReference type="PANTHER" id="PTHR43047">
    <property type="entry name" value="TWO-COMPONENT HISTIDINE PROTEIN KINASE"/>
    <property type="match status" value="1"/>
</dbReference>
<feature type="compositionally biased region" description="Low complexity" evidence="10">
    <location>
        <begin position="450"/>
        <end position="468"/>
    </location>
</feature>
<dbReference type="SUPFAM" id="SSF55874">
    <property type="entry name" value="ATPase domain of HSP90 chaperone/DNA topoisomerase II/histidine kinase"/>
    <property type="match status" value="1"/>
</dbReference>
<dbReference type="Pfam" id="PF02518">
    <property type="entry name" value="HATPase_c"/>
    <property type="match status" value="1"/>
</dbReference>
<evidence type="ECO:0000256" key="8">
    <source>
        <dbReference type="PROSITE-ProRule" id="PRU00169"/>
    </source>
</evidence>
<dbReference type="Gene3D" id="3.40.50.2300">
    <property type="match status" value="1"/>
</dbReference>
<name>A0ABY6PWG3_9ACTN</name>
<evidence type="ECO:0000259" key="12">
    <source>
        <dbReference type="PROSITE" id="PS50110"/>
    </source>
</evidence>
<proteinExistence type="predicted"/>
<dbReference type="InterPro" id="IPR001789">
    <property type="entry name" value="Sig_transdc_resp-reg_receiver"/>
</dbReference>
<reference evidence="13" key="1">
    <citation type="journal article" date="2022" name="Front. Microbiol.">
        <title>Mirubactin C rescues the lethal effect of cell wall biosynthesis mutations in Bacillus subtilis.</title>
        <authorList>
            <person name="Kepplinger B."/>
            <person name="Wen X."/>
            <person name="Tyler A.R."/>
            <person name="Kim B.Y."/>
            <person name="Brown J."/>
            <person name="Banks P."/>
            <person name="Dashti Y."/>
            <person name="Mackenzie E.S."/>
            <person name="Wills C."/>
            <person name="Kawai Y."/>
            <person name="Waldron K.J."/>
            <person name="Allenby N.E.E."/>
            <person name="Wu L.J."/>
            <person name="Hall M.J."/>
            <person name="Errington J."/>
        </authorList>
    </citation>
    <scope>NUCLEOTIDE SEQUENCE</scope>
    <source>
        <strain evidence="13">MDA8-470</strain>
    </source>
</reference>
<accession>A0ABY6PWG3</accession>
<dbReference type="InterPro" id="IPR036097">
    <property type="entry name" value="HisK_dim/P_sf"/>
</dbReference>
<evidence type="ECO:0000256" key="9">
    <source>
        <dbReference type="SAM" id="Coils"/>
    </source>
</evidence>
<comment type="catalytic activity">
    <reaction evidence="1">
        <text>ATP + protein L-histidine = ADP + protein N-phospho-L-histidine.</text>
        <dbReference type="EC" id="2.7.13.3"/>
    </reaction>
</comment>
<dbReference type="EC" id="2.7.13.3" evidence="3"/>
<keyword evidence="6 13" id="KW-0418">Kinase</keyword>
<evidence type="ECO:0000259" key="11">
    <source>
        <dbReference type="PROSITE" id="PS50109"/>
    </source>
</evidence>
<dbReference type="InterPro" id="IPR036890">
    <property type="entry name" value="HATPase_C_sf"/>
</dbReference>
<dbReference type="InterPro" id="IPR003661">
    <property type="entry name" value="HisK_dim/P_dom"/>
</dbReference>
<evidence type="ECO:0000256" key="10">
    <source>
        <dbReference type="SAM" id="MobiDB-lite"/>
    </source>
</evidence>
<keyword evidence="14" id="KW-1185">Reference proteome</keyword>
<dbReference type="SMART" id="SM00388">
    <property type="entry name" value="HisKA"/>
    <property type="match status" value="1"/>
</dbReference>
<dbReference type="InterPro" id="IPR005467">
    <property type="entry name" value="His_kinase_dom"/>
</dbReference>
<dbReference type="GO" id="GO:0016301">
    <property type="term" value="F:kinase activity"/>
    <property type="evidence" value="ECO:0007669"/>
    <property type="project" value="UniProtKB-KW"/>
</dbReference>